<organism evidence="4 5">
    <name type="scientific">Brassica oleracea var. oleracea</name>
    <dbReference type="NCBI Taxonomy" id="109376"/>
    <lineage>
        <taxon>Eukaryota</taxon>
        <taxon>Viridiplantae</taxon>
        <taxon>Streptophyta</taxon>
        <taxon>Embryophyta</taxon>
        <taxon>Tracheophyta</taxon>
        <taxon>Spermatophyta</taxon>
        <taxon>Magnoliopsida</taxon>
        <taxon>eudicotyledons</taxon>
        <taxon>Gunneridae</taxon>
        <taxon>Pentapetalae</taxon>
        <taxon>rosids</taxon>
        <taxon>malvids</taxon>
        <taxon>Brassicales</taxon>
        <taxon>Brassicaceae</taxon>
        <taxon>Brassiceae</taxon>
        <taxon>Brassica</taxon>
    </lineage>
</organism>
<dbReference type="OMA" id="FYHASAQ"/>
<dbReference type="HOGENOM" id="CLU_008955_0_0_1"/>
<name>A0A0D3BFW6_BRAOL</name>
<dbReference type="Gramene" id="Bo3g108020.1">
    <property type="protein sequence ID" value="Bo3g108020.1"/>
    <property type="gene ID" value="Bo3g108020"/>
</dbReference>
<feature type="transmembrane region" description="Helical" evidence="3">
    <location>
        <begin position="916"/>
        <end position="938"/>
    </location>
</feature>
<evidence type="ECO:0000256" key="3">
    <source>
        <dbReference type="SAM" id="Phobius"/>
    </source>
</evidence>
<feature type="coiled-coil region" evidence="1">
    <location>
        <begin position="649"/>
        <end position="729"/>
    </location>
</feature>
<evidence type="ECO:0008006" key="6">
    <source>
        <dbReference type="Google" id="ProtNLM"/>
    </source>
</evidence>
<keyword evidence="1" id="KW-0175">Coiled coil</keyword>
<keyword evidence="3" id="KW-0472">Membrane</keyword>
<feature type="compositionally biased region" description="Acidic residues" evidence="2">
    <location>
        <begin position="494"/>
        <end position="503"/>
    </location>
</feature>
<keyword evidence="5" id="KW-1185">Reference proteome</keyword>
<dbReference type="Proteomes" id="UP000032141">
    <property type="component" value="Chromosome C3"/>
</dbReference>
<dbReference type="PANTHER" id="PTHR31099">
    <property type="entry name" value="OS06G0165300 PROTEIN"/>
    <property type="match status" value="1"/>
</dbReference>
<keyword evidence="3" id="KW-1133">Transmembrane helix</keyword>
<evidence type="ECO:0000256" key="1">
    <source>
        <dbReference type="SAM" id="Coils"/>
    </source>
</evidence>
<dbReference type="AlphaFoldDB" id="A0A0D3BFW6"/>
<feature type="region of interest" description="Disordered" evidence="2">
    <location>
        <begin position="459"/>
        <end position="519"/>
    </location>
</feature>
<proteinExistence type="predicted"/>
<evidence type="ECO:0000313" key="4">
    <source>
        <dbReference type="EnsemblPlants" id="Bo3g108020.1"/>
    </source>
</evidence>
<dbReference type="EnsemblPlants" id="Bo3g108020.1">
    <property type="protein sequence ID" value="Bo3g108020.1"/>
    <property type="gene ID" value="Bo3g108020"/>
</dbReference>
<keyword evidence="3" id="KW-0812">Transmembrane</keyword>
<reference evidence="4 5" key="1">
    <citation type="journal article" date="2014" name="Genome Biol.">
        <title>Transcriptome and methylome profiling reveals relics of genome dominance in the mesopolyploid Brassica oleracea.</title>
        <authorList>
            <person name="Parkin I.A."/>
            <person name="Koh C."/>
            <person name="Tang H."/>
            <person name="Robinson S.J."/>
            <person name="Kagale S."/>
            <person name="Clarke W.E."/>
            <person name="Town C.D."/>
            <person name="Nixon J."/>
            <person name="Krishnakumar V."/>
            <person name="Bidwell S.L."/>
            <person name="Denoeud F."/>
            <person name="Belcram H."/>
            <person name="Links M.G."/>
            <person name="Just J."/>
            <person name="Clarke C."/>
            <person name="Bender T."/>
            <person name="Huebert T."/>
            <person name="Mason A.S."/>
            <person name="Pires J.C."/>
            <person name="Barker G."/>
            <person name="Moore J."/>
            <person name="Walley P.G."/>
            <person name="Manoli S."/>
            <person name="Batley J."/>
            <person name="Edwards D."/>
            <person name="Nelson M.N."/>
            <person name="Wang X."/>
            <person name="Paterson A.H."/>
            <person name="King G."/>
            <person name="Bancroft I."/>
            <person name="Chalhoub B."/>
            <person name="Sharpe A.G."/>
        </authorList>
    </citation>
    <scope>NUCLEOTIDE SEQUENCE</scope>
    <source>
        <strain evidence="4 5">cv. TO1000</strain>
    </source>
</reference>
<protein>
    <recommendedName>
        <fullName evidence="6">Protein kinase domain-containing protein</fullName>
    </recommendedName>
</protein>
<dbReference type="PANTHER" id="PTHR31099:SF16">
    <property type="entry name" value="AMINOTRANSFERASE-LIKE PLANT MOBILE DOMAIN-CONTAINING PROTEIN"/>
    <property type="match status" value="1"/>
</dbReference>
<accession>A0A0D3BFW6</accession>
<evidence type="ECO:0000313" key="5">
    <source>
        <dbReference type="Proteomes" id="UP000032141"/>
    </source>
</evidence>
<sequence length="956" mass="107553">MKSDIYSFGVLVLELITGKKNSSFYDEDGFGDLVTYTPSHFFKFPPRSKPLFDAFFAALFYHASAQGSSRQQKGNSVVAASAPARGTDGSCIGDLESTHHEAMMGTVDLSRSQRLLVADATRLAREGSENVVVGDATEVRAVEDDSPEDDDSEAKLFPTTFYPEGIFEELPRLHPDLLRPAFVAGQDWDGVEETKSTLRSVKRTLRAKNATGVTFLIPTKEQRPWSPPITYQTVYESYFQDDTRCWFPIPRLITAYARRRDIAISQLLNGSLRLAVTLSVLAEEIDMPMSVRSFEEMNSITDMKDGTYSVKMRPNCNVCAGHPNKTQNWQRSYFFIKSDDSAFEEPPREDYRVLWNRSCVGHPTSPVYHEDFLKSVRVVALLRIYRWSEITVERIRKLKERIARREWRSDLPTVLPIRTKRLEIFPKDIQKRVSEAKRMGTLPDLSAMLAAQLGLVSEEGPSTTVPRIGEVPPYGARNAGKGGLEISGERDDAAEVGEGEESEIPLNAARPDGSEEDSGESLLLIRRRNDEVGDEARSPILESSREGTPVPIGEGVVQVGTSSRGSAILKRVPGVNFPDKFSFHYEGPAPLLYVPEKCGEFLRQLRGRAKPLPAVKDLIFGGEYKEAARAKLLGDRATNVVIDKYDTALKGTLGELELAKKECAEKEEASARQLNASRADVERLNGMVARIIARRDELKAELEVSRGVVRELERKNAKLESEKVSLAASHEREMRRLGDSRILEVTRERGRVEAEMAAKANRRFTRICSREERRGPYEEARLLHSQAFGTRKCLEALKRAGSDISQATIEIFAEQEKKYEEEAEKLRVGERKNAKLESEKVSLAASHEREMRRLGDSRILLKSGAKTRCFFLKVLWPIQRSSRDKVKCMLLRLLVSQASGHRSPPSSMIAKAIGKLSFFCLLFFLSPGGLMLLLFRLLPFEASTLFFLYRTFFESY</sequence>
<evidence type="ECO:0000256" key="2">
    <source>
        <dbReference type="SAM" id="MobiDB-lite"/>
    </source>
</evidence>
<reference evidence="4" key="2">
    <citation type="submission" date="2015-03" db="UniProtKB">
        <authorList>
            <consortium name="EnsemblPlants"/>
        </authorList>
    </citation>
    <scope>IDENTIFICATION</scope>
</reference>